<evidence type="ECO:0000313" key="3">
    <source>
        <dbReference type="EMBL" id="PWV71065.1"/>
    </source>
</evidence>
<accession>A0A317N737</accession>
<keyword evidence="3" id="KW-0238">DNA-binding</keyword>
<dbReference type="InterPro" id="IPR025736">
    <property type="entry name" value="PucR_C-HTH_dom"/>
</dbReference>
<protein>
    <submittedName>
        <fullName evidence="3">DNA-binding PucR family transcriptional regulator</fullName>
    </submittedName>
</protein>
<feature type="domain" description="PucR C-terminal helix-turn-helix" evidence="1">
    <location>
        <begin position="341"/>
        <end position="398"/>
    </location>
</feature>
<dbReference type="GO" id="GO:0003677">
    <property type="term" value="F:DNA binding"/>
    <property type="evidence" value="ECO:0007669"/>
    <property type="project" value="UniProtKB-KW"/>
</dbReference>
<keyword evidence="4" id="KW-1185">Reference proteome</keyword>
<dbReference type="InterPro" id="IPR051448">
    <property type="entry name" value="CdaR-like_regulators"/>
</dbReference>
<evidence type="ECO:0000259" key="2">
    <source>
        <dbReference type="Pfam" id="PF14361"/>
    </source>
</evidence>
<dbReference type="RefSeq" id="WP_110040165.1">
    <property type="nucleotide sequence ID" value="NZ_QGTL01000011.1"/>
</dbReference>
<dbReference type="PANTHER" id="PTHR33744">
    <property type="entry name" value="CARBOHYDRATE DIACID REGULATOR"/>
    <property type="match status" value="1"/>
</dbReference>
<dbReference type="AlphaFoldDB" id="A0A317N737"/>
<reference evidence="3 4" key="1">
    <citation type="submission" date="2018-05" db="EMBL/GenBank/DDBJ databases">
        <title>Genomic Encyclopedia of Type Strains, Phase IV (KMG-IV): sequencing the most valuable type-strain genomes for metagenomic binning, comparative biology and taxonomic classification.</title>
        <authorList>
            <person name="Goeker M."/>
        </authorList>
    </citation>
    <scope>NUCLEOTIDE SEQUENCE [LARGE SCALE GENOMIC DNA]</scope>
    <source>
        <strain evidence="3 4">DSM 44717</strain>
    </source>
</reference>
<dbReference type="PANTHER" id="PTHR33744:SF7">
    <property type="entry name" value="PUCR FAMILY TRANSCRIPTIONAL REGULATOR"/>
    <property type="match status" value="1"/>
</dbReference>
<sequence>MATRRGSGIDSPLITRSIPRLIELAAEFAAVGTAQIPGTDQLPADHFGPHLATSIVQAVTVVARSIAEESPIEADDVVAIVTPVIELAVEERIPLALVTRGYFAGMRRVWQEVTEQAASEDIDDLALISARYLDLLEHTITAMAGTYVDLAHPVRCGERDARRELSAALLHGRPVDELTVRADVTLCDEYDLLSIQVLDEGGRTPPAAELLARRRARLARELVDDLAGSSALYTFDGRAGFALLPPTSSADGTRYHEFASELTGRLEQPVVIVELHNVPRADLADATADISELAELARGIGRPAGSYTLDDLMLEYQLTRPGPARDRLASRITPLYAHPHLFEALRAHIRFGWNRKHAAAAVHLHPNSFSYRLRRVADLTGFDPTDPHDSRILAAALTVHELTTTPETSGAANPQ</sequence>
<dbReference type="Gene3D" id="1.10.10.2840">
    <property type="entry name" value="PucR C-terminal helix-turn-helix domain"/>
    <property type="match status" value="1"/>
</dbReference>
<organism evidence="3 4">
    <name type="scientific">Nocardia neocaledoniensis</name>
    <dbReference type="NCBI Taxonomy" id="236511"/>
    <lineage>
        <taxon>Bacteria</taxon>
        <taxon>Bacillati</taxon>
        <taxon>Actinomycetota</taxon>
        <taxon>Actinomycetes</taxon>
        <taxon>Mycobacteriales</taxon>
        <taxon>Nocardiaceae</taxon>
        <taxon>Nocardia</taxon>
    </lineage>
</organism>
<feature type="domain" description="RsbT co-antagonist protein RsbRD N-terminal" evidence="2">
    <location>
        <begin position="23"/>
        <end position="149"/>
    </location>
</feature>
<proteinExistence type="predicted"/>
<evidence type="ECO:0000259" key="1">
    <source>
        <dbReference type="Pfam" id="PF13556"/>
    </source>
</evidence>
<comment type="caution">
    <text evidence="3">The sequence shown here is derived from an EMBL/GenBank/DDBJ whole genome shotgun (WGS) entry which is preliminary data.</text>
</comment>
<name>A0A317N737_9NOCA</name>
<dbReference type="InterPro" id="IPR025751">
    <property type="entry name" value="RsbRD_N_dom"/>
</dbReference>
<evidence type="ECO:0000313" key="4">
    <source>
        <dbReference type="Proteomes" id="UP000246410"/>
    </source>
</evidence>
<dbReference type="Pfam" id="PF14361">
    <property type="entry name" value="RsbRD_N"/>
    <property type="match status" value="1"/>
</dbReference>
<dbReference type="Proteomes" id="UP000246410">
    <property type="component" value="Unassembled WGS sequence"/>
</dbReference>
<dbReference type="Pfam" id="PF13556">
    <property type="entry name" value="HTH_30"/>
    <property type="match status" value="1"/>
</dbReference>
<dbReference type="EMBL" id="QGTL01000011">
    <property type="protein sequence ID" value="PWV71065.1"/>
    <property type="molecule type" value="Genomic_DNA"/>
</dbReference>
<dbReference type="InterPro" id="IPR042070">
    <property type="entry name" value="PucR_C-HTH_sf"/>
</dbReference>
<gene>
    <name evidence="3" type="ORF">DFR69_11154</name>
</gene>